<protein>
    <submittedName>
        <fullName evidence="2">4954_t:CDS:1</fullName>
    </submittedName>
</protein>
<comment type="caution">
    <text evidence="2">The sequence shown here is derived from an EMBL/GenBank/DDBJ whole genome shotgun (WGS) entry which is preliminary data.</text>
</comment>
<evidence type="ECO:0000313" key="3">
    <source>
        <dbReference type="Proteomes" id="UP000789405"/>
    </source>
</evidence>
<evidence type="ECO:0000256" key="1">
    <source>
        <dbReference type="SAM" id="Coils"/>
    </source>
</evidence>
<proteinExistence type="predicted"/>
<dbReference type="AlphaFoldDB" id="A0A9N9JDN3"/>
<accession>A0A9N9JDN3</accession>
<dbReference type="EMBL" id="CAJVPY010020004">
    <property type="protein sequence ID" value="CAG8773818.1"/>
    <property type="molecule type" value="Genomic_DNA"/>
</dbReference>
<sequence>QEMICYRINGQIKGIETTLVNEASKLTESKIKDLNEEQERLRKETEELRKKLGEHDAAW</sequence>
<organism evidence="2 3">
    <name type="scientific">Dentiscutata erythropus</name>
    <dbReference type="NCBI Taxonomy" id="1348616"/>
    <lineage>
        <taxon>Eukaryota</taxon>
        <taxon>Fungi</taxon>
        <taxon>Fungi incertae sedis</taxon>
        <taxon>Mucoromycota</taxon>
        <taxon>Glomeromycotina</taxon>
        <taxon>Glomeromycetes</taxon>
        <taxon>Diversisporales</taxon>
        <taxon>Gigasporaceae</taxon>
        <taxon>Dentiscutata</taxon>
    </lineage>
</organism>
<gene>
    <name evidence="2" type="ORF">DERYTH_LOCUS18952</name>
</gene>
<keyword evidence="3" id="KW-1185">Reference proteome</keyword>
<dbReference type="Proteomes" id="UP000789405">
    <property type="component" value="Unassembled WGS sequence"/>
</dbReference>
<feature type="non-terminal residue" evidence="2">
    <location>
        <position position="1"/>
    </location>
</feature>
<reference evidence="2" key="1">
    <citation type="submission" date="2021-06" db="EMBL/GenBank/DDBJ databases">
        <authorList>
            <person name="Kallberg Y."/>
            <person name="Tangrot J."/>
            <person name="Rosling A."/>
        </authorList>
    </citation>
    <scope>NUCLEOTIDE SEQUENCE</scope>
    <source>
        <strain evidence="2">MA453B</strain>
    </source>
</reference>
<evidence type="ECO:0000313" key="2">
    <source>
        <dbReference type="EMBL" id="CAG8773818.1"/>
    </source>
</evidence>
<feature type="coiled-coil region" evidence="1">
    <location>
        <begin position="24"/>
        <end position="58"/>
    </location>
</feature>
<keyword evidence="1" id="KW-0175">Coiled coil</keyword>
<name>A0A9N9JDN3_9GLOM</name>